<keyword evidence="2" id="KW-0732">Signal</keyword>
<dbReference type="EMBL" id="FRCZ01000005">
    <property type="protein sequence ID" value="SHN22404.1"/>
    <property type="molecule type" value="Genomic_DNA"/>
</dbReference>
<sequence length="452" mass="51143">MKRQWGLLWVTALIGMLLLAACSGGDNSSSEGDNEASEDDGSNEESGSEEEITLNFVHWINEENGNWEPIIEMYEEENPGINIESMPLVENMNSQDYFQQLDLMASAGEDLDVIMFSNPNDLAKRIDAGLVEPINSFLDEEGIDINEEYLNGYPAFDGEYYGLPMKQVTMLVMMNKDHLEEAGIEIPTEWTWEDYREIAQQLTTEDHYGSYFHTWHDLFSLIKLLGKPEGANQILKEDGTSNIDDPLVRESLELRNNLENVDESSVPLSENLSQQMDYRQQFFTESISMIPIGSYMLSEWGQFTPDFEIAWAPFPQNEMEDTMYSQVGGDIVSVAKSSEHKQAAYDFIRWLSTEGIMEQGVWVPSWRDADLTAAVENVAANTPNPEVIDIESFVHSISSIEPTEAYAPASYVTEVHTEYAAEVEKYLLGDQDLDTTMENVKERVQSVVDANQ</sequence>
<accession>A0A1M7PXD7</accession>
<dbReference type="AlphaFoldDB" id="A0A1M7PXD7"/>
<reference evidence="3 4" key="1">
    <citation type="submission" date="2016-11" db="EMBL/GenBank/DDBJ databases">
        <authorList>
            <person name="Jaros S."/>
            <person name="Januszkiewicz K."/>
            <person name="Wedrychowicz H."/>
        </authorList>
    </citation>
    <scope>NUCLEOTIDE SEQUENCE [LARGE SCALE GENOMIC DNA]</scope>
    <source>
        <strain evidence="3 4">CGMCC 1.10681</strain>
    </source>
</reference>
<dbReference type="Proteomes" id="UP000184184">
    <property type="component" value="Unassembled WGS sequence"/>
</dbReference>
<evidence type="ECO:0000313" key="3">
    <source>
        <dbReference type="EMBL" id="SHN22404.1"/>
    </source>
</evidence>
<dbReference type="SUPFAM" id="SSF53850">
    <property type="entry name" value="Periplasmic binding protein-like II"/>
    <property type="match status" value="1"/>
</dbReference>
<dbReference type="PANTHER" id="PTHR43649:SF12">
    <property type="entry name" value="DIACETYLCHITOBIOSE BINDING PROTEIN DASA"/>
    <property type="match status" value="1"/>
</dbReference>
<dbReference type="STRING" id="1027249.SAMN05216179_2558"/>
<evidence type="ECO:0000313" key="4">
    <source>
        <dbReference type="Proteomes" id="UP000184184"/>
    </source>
</evidence>
<proteinExistence type="predicted"/>
<evidence type="ECO:0000256" key="2">
    <source>
        <dbReference type="SAM" id="SignalP"/>
    </source>
</evidence>
<dbReference type="RefSeq" id="WP_073202234.1">
    <property type="nucleotide sequence ID" value="NZ_FRCZ01000005.1"/>
</dbReference>
<dbReference type="Gene3D" id="3.40.190.10">
    <property type="entry name" value="Periplasmic binding protein-like II"/>
    <property type="match status" value="1"/>
</dbReference>
<name>A0A1M7PXD7_9BACI</name>
<feature type="region of interest" description="Disordered" evidence="1">
    <location>
        <begin position="25"/>
        <end position="49"/>
    </location>
</feature>
<keyword evidence="4" id="KW-1185">Reference proteome</keyword>
<dbReference type="Pfam" id="PF01547">
    <property type="entry name" value="SBP_bac_1"/>
    <property type="match status" value="1"/>
</dbReference>
<dbReference type="InterPro" id="IPR050490">
    <property type="entry name" value="Bact_solute-bd_prot1"/>
</dbReference>
<dbReference type="InterPro" id="IPR006059">
    <property type="entry name" value="SBP"/>
</dbReference>
<feature type="signal peptide" evidence="2">
    <location>
        <begin position="1"/>
        <end position="20"/>
    </location>
</feature>
<gene>
    <name evidence="3" type="ORF">SAMN05216179_2558</name>
</gene>
<dbReference type="PROSITE" id="PS51257">
    <property type="entry name" value="PROKAR_LIPOPROTEIN"/>
    <property type="match status" value="1"/>
</dbReference>
<dbReference type="PANTHER" id="PTHR43649">
    <property type="entry name" value="ARABINOSE-BINDING PROTEIN-RELATED"/>
    <property type="match status" value="1"/>
</dbReference>
<protein>
    <submittedName>
        <fullName evidence="3">Carbohydrate ABC transporter substrate-binding protein, CUT1 family</fullName>
    </submittedName>
</protein>
<feature type="compositionally biased region" description="Acidic residues" evidence="1">
    <location>
        <begin position="32"/>
        <end position="49"/>
    </location>
</feature>
<evidence type="ECO:0000256" key="1">
    <source>
        <dbReference type="SAM" id="MobiDB-lite"/>
    </source>
</evidence>
<organism evidence="3 4">
    <name type="scientific">Gracilibacillus kekensis</name>
    <dbReference type="NCBI Taxonomy" id="1027249"/>
    <lineage>
        <taxon>Bacteria</taxon>
        <taxon>Bacillati</taxon>
        <taxon>Bacillota</taxon>
        <taxon>Bacilli</taxon>
        <taxon>Bacillales</taxon>
        <taxon>Bacillaceae</taxon>
        <taxon>Gracilibacillus</taxon>
    </lineage>
</organism>
<feature type="chain" id="PRO_5038980832" evidence="2">
    <location>
        <begin position="21"/>
        <end position="452"/>
    </location>
</feature>